<dbReference type="InterPro" id="IPR036505">
    <property type="entry name" value="Amidase/PGRP_sf"/>
</dbReference>
<keyword evidence="9" id="KW-0862">Zinc</keyword>
<evidence type="ECO:0000256" key="7">
    <source>
        <dbReference type="ARBA" id="ARBA00022723"/>
    </source>
</evidence>
<dbReference type="Gene3D" id="3.40.80.10">
    <property type="entry name" value="Peptidoglycan recognition protein-like"/>
    <property type="match status" value="1"/>
</dbReference>
<dbReference type="PANTHER" id="PTHR30417:SF4">
    <property type="entry name" value="1,6-ANHYDRO-N-ACETYLMURAMYL-L-ALANINE AMIDASE AMPD"/>
    <property type="match status" value="1"/>
</dbReference>
<dbReference type="EMBL" id="UFSO01000002">
    <property type="protein sequence ID" value="SSY70715.1"/>
    <property type="molecule type" value="Genomic_DNA"/>
</dbReference>
<comment type="cofactor">
    <cofactor evidence="2">
        <name>Zn(2+)</name>
        <dbReference type="ChEBI" id="CHEBI:29105"/>
    </cofactor>
</comment>
<evidence type="ECO:0000256" key="11">
    <source>
        <dbReference type="ARBA" id="ARBA00039257"/>
    </source>
</evidence>
<dbReference type="NCBIfam" id="NF008758">
    <property type="entry name" value="PRK11789.1"/>
    <property type="match status" value="1"/>
</dbReference>
<dbReference type="GO" id="GO:0009253">
    <property type="term" value="P:peptidoglycan catabolic process"/>
    <property type="evidence" value="ECO:0007669"/>
    <property type="project" value="InterPro"/>
</dbReference>
<evidence type="ECO:0000256" key="8">
    <source>
        <dbReference type="ARBA" id="ARBA00022801"/>
    </source>
</evidence>
<dbReference type="OrthoDB" id="9794842at2"/>
<comment type="similarity">
    <text evidence="4">Belongs to the N-acetylmuramoyl-L-alanine amidase 2 family.</text>
</comment>
<evidence type="ECO:0000256" key="2">
    <source>
        <dbReference type="ARBA" id="ARBA00001947"/>
    </source>
</evidence>
<evidence type="ECO:0000256" key="3">
    <source>
        <dbReference type="ARBA" id="ARBA00004496"/>
    </source>
</evidence>
<dbReference type="GO" id="GO:0071555">
    <property type="term" value="P:cell wall organization"/>
    <property type="evidence" value="ECO:0007669"/>
    <property type="project" value="UniProtKB-KW"/>
</dbReference>
<dbReference type="PANTHER" id="PTHR30417">
    <property type="entry name" value="N-ACETYLMURAMOYL-L-ALANINE AMIDASE AMID"/>
    <property type="match status" value="1"/>
</dbReference>
<evidence type="ECO:0000256" key="1">
    <source>
        <dbReference type="ARBA" id="ARBA00001561"/>
    </source>
</evidence>
<evidence type="ECO:0000256" key="9">
    <source>
        <dbReference type="ARBA" id="ARBA00022833"/>
    </source>
</evidence>
<comment type="catalytic activity">
    <reaction evidence="1">
        <text>Hydrolyzes the link between N-acetylmuramoyl residues and L-amino acid residues in certain cell-wall glycopeptides.</text>
        <dbReference type="EC" id="3.5.1.28"/>
    </reaction>
</comment>
<feature type="region of interest" description="Disordered" evidence="13">
    <location>
        <begin position="1"/>
        <end position="21"/>
    </location>
</feature>
<evidence type="ECO:0000259" key="14">
    <source>
        <dbReference type="SMART" id="SM00644"/>
    </source>
</evidence>
<keyword evidence="6" id="KW-0963">Cytoplasm</keyword>
<proteinExistence type="inferred from homology"/>
<keyword evidence="7" id="KW-0479">Metal-binding</keyword>
<evidence type="ECO:0000256" key="4">
    <source>
        <dbReference type="ARBA" id="ARBA00007553"/>
    </source>
</evidence>
<dbReference type="STRING" id="1120980.GCA_000745955_01240"/>
<dbReference type="CDD" id="cd06583">
    <property type="entry name" value="PGRP"/>
    <property type="match status" value="1"/>
</dbReference>
<evidence type="ECO:0000256" key="12">
    <source>
        <dbReference type="ARBA" id="ARBA00042615"/>
    </source>
</evidence>
<dbReference type="InterPro" id="IPR051206">
    <property type="entry name" value="NAMLAA_amidase_2"/>
</dbReference>
<dbReference type="RefSeq" id="WP_034296620.1">
    <property type="nucleotide sequence ID" value="NZ_CP091519.2"/>
</dbReference>
<evidence type="ECO:0000313" key="15">
    <source>
        <dbReference type="EMBL" id="SSY70715.1"/>
    </source>
</evidence>
<evidence type="ECO:0000256" key="13">
    <source>
        <dbReference type="SAM" id="MobiDB-lite"/>
    </source>
</evidence>
<feature type="domain" description="N-acetylmuramoyl-L-alanine amidase" evidence="14">
    <location>
        <begin position="15"/>
        <end position="163"/>
    </location>
</feature>
<protein>
    <recommendedName>
        <fullName evidence="11">1,6-anhydro-N-acetylmuramyl-L-alanine amidase AmpD</fullName>
        <ecNumber evidence="5">3.5.1.28</ecNumber>
    </recommendedName>
    <alternativeName>
        <fullName evidence="12">N-acetylmuramoyl-L-alanine amidase</fullName>
    </alternativeName>
</protein>
<keyword evidence="8 15" id="KW-0378">Hydrolase</keyword>
<dbReference type="InterPro" id="IPR002502">
    <property type="entry name" value="Amidase_domain"/>
</dbReference>
<comment type="subcellular location">
    <subcellularLocation>
        <location evidence="3">Cytoplasm</location>
    </subcellularLocation>
</comment>
<reference evidence="15 16" key="1">
    <citation type="submission" date="2018-06" db="EMBL/GenBank/DDBJ databases">
        <authorList>
            <consortium name="Pathogen Informatics"/>
            <person name="Doyle S."/>
        </authorList>
    </citation>
    <scope>NUCLEOTIDE SEQUENCE [LARGE SCALE GENOMIC DNA]</scope>
    <source>
        <strain evidence="15 16">NCTC10283</strain>
    </source>
</reference>
<dbReference type="GO" id="GO:0009254">
    <property type="term" value="P:peptidoglycan turnover"/>
    <property type="evidence" value="ECO:0007669"/>
    <property type="project" value="TreeGrafter"/>
</dbReference>
<dbReference type="AlphaFoldDB" id="A0A376BM46"/>
<keyword evidence="10" id="KW-0961">Cell wall biogenesis/degradation</keyword>
<dbReference type="Proteomes" id="UP000254209">
    <property type="component" value="Unassembled WGS sequence"/>
</dbReference>
<dbReference type="GO" id="GO:0046872">
    <property type="term" value="F:metal ion binding"/>
    <property type="evidence" value="ECO:0007669"/>
    <property type="project" value="UniProtKB-KW"/>
</dbReference>
<keyword evidence="16" id="KW-1185">Reference proteome</keyword>
<accession>A0A376BM46</accession>
<evidence type="ECO:0000256" key="5">
    <source>
        <dbReference type="ARBA" id="ARBA00011901"/>
    </source>
</evidence>
<dbReference type="SMART" id="SM00644">
    <property type="entry name" value="Ami_2"/>
    <property type="match status" value="1"/>
</dbReference>
<dbReference type="Pfam" id="PF01510">
    <property type="entry name" value="Amidase_2"/>
    <property type="match status" value="1"/>
</dbReference>
<dbReference type="SUPFAM" id="SSF55846">
    <property type="entry name" value="N-acetylmuramoyl-L-alanine amidase-like"/>
    <property type="match status" value="1"/>
</dbReference>
<dbReference type="GO" id="GO:0008745">
    <property type="term" value="F:N-acetylmuramoyl-L-alanine amidase activity"/>
    <property type="evidence" value="ECO:0007669"/>
    <property type="project" value="UniProtKB-EC"/>
</dbReference>
<evidence type="ECO:0000256" key="6">
    <source>
        <dbReference type="ARBA" id="ARBA00022490"/>
    </source>
</evidence>
<dbReference type="GO" id="GO:0005737">
    <property type="term" value="C:cytoplasm"/>
    <property type="evidence" value="ECO:0007669"/>
    <property type="project" value="UniProtKB-SubCell"/>
</dbReference>
<name>A0A376BM46_9NEIS</name>
<gene>
    <name evidence="15" type="primary">ampD</name>
    <name evidence="15" type="ORF">NCTC10283_00824</name>
</gene>
<sequence length="185" mass="21297">MFTHGRWQHATQRVSPNCEPRPNPQDISLIVLHNISLAPFEYGSDAVERLFTNRIDETANPFFTQLVNLRVSAHFFVRRDGEVLQFVSCDEMAYHAGVSQFHGRERCNHFSIGIELEGCDFEPFTAAQYDVLLILLRDLCQHYPITAITGHQHIAPNRKTDPGHFFDWQRLQNADLPVDFNFQAA</sequence>
<evidence type="ECO:0000313" key="16">
    <source>
        <dbReference type="Proteomes" id="UP000254209"/>
    </source>
</evidence>
<evidence type="ECO:0000256" key="10">
    <source>
        <dbReference type="ARBA" id="ARBA00023316"/>
    </source>
</evidence>
<dbReference type="EC" id="3.5.1.28" evidence="5"/>
<organism evidence="15 16">
    <name type="scientific">Alysiella crassa</name>
    <dbReference type="NCBI Taxonomy" id="153491"/>
    <lineage>
        <taxon>Bacteria</taxon>
        <taxon>Pseudomonadati</taxon>
        <taxon>Pseudomonadota</taxon>
        <taxon>Betaproteobacteria</taxon>
        <taxon>Neisseriales</taxon>
        <taxon>Neisseriaceae</taxon>
        <taxon>Alysiella</taxon>
    </lineage>
</organism>